<dbReference type="Proteomes" id="UP000789920">
    <property type="component" value="Unassembled WGS sequence"/>
</dbReference>
<gene>
    <name evidence="1" type="ORF">RPERSI_LOCUS18477</name>
</gene>
<evidence type="ECO:0000313" key="2">
    <source>
        <dbReference type="Proteomes" id="UP000789920"/>
    </source>
</evidence>
<name>A0ACA9RCX9_9GLOM</name>
<protein>
    <submittedName>
        <fullName evidence="1">30684_t:CDS:1</fullName>
    </submittedName>
</protein>
<feature type="non-terminal residue" evidence="1">
    <location>
        <position position="1"/>
    </location>
</feature>
<proteinExistence type="predicted"/>
<organism evidence="1 2">
    <name type="scientific">Racocetra persica</name>
    <dbReference type="NCBI Taxonomy" id="160502"/>
    <lineage>
        <taxon>Eukaryota</taxon>
        <taxon>Fungi</taxon>
        <taxon>Fungi incertae sedis</taxon>
        <taxon>Mucoromycota</taxon>
        <taxon>Glomeromycotina</taxon>
        <taxon>Glomeromycetes</taxon>
        <taxon>Diversisporales</taxon>
        <taxon>Gigasporaceae</taxon>
        <taxon>Racocetra</taxon>
    </lineage>
</organism>
<keyword evidence="2" id="KW-1185">Reference proteome</keyword>
<comment type="caution">
    <text evidence="1">The sequence shown here is derived from an EMBL/GenBank/DDBJ whole genome shotgun (WGS) entry which is preliminary data.</text>
</comment>
<accession>A0ACA9RCX9</accession>
<sequence>TKELNIIIIGITNHPGELDAAMTRSGRLEGYWEKVKEITWEEKQKCSLETGISFIDIRSALRRDDSSAADSEKYRFWLAQIREGKVEETEGHTLHATEAEARKKSEKEKFAGALESYTVECLLPDGQCLQLATSHYFGDNFCRAMEVKFQNQQNQFQYPFSTSWGTSTRAIGAIVKAHADNWGVILPFAIAPVQIAFILVQPNEELVKYYQEISGLLGDARYRCQLYNESSQINKNILQADREGCPLKIILGPEELKKQEITLVRRDNVERKITIKLEENETEKKYITAVEKYWEAISGINQESKEVLIKEKAKMANSFRQGQRAGKIFGVISKEAAELQKNLYQKSVEFRDQHIFSVSSLTELEKKIKDGNKGLFLVPFCNNLDCELKIKEKVPSYSIRCLYLNGKKNSVVKCLFCQAET</sequence>
<evidence type="ECO:0000313" key="1">
    <source>
        <dbReference type="EMBL" id="CAG8787044.1"/>
    </source>
</evidence>
<feature type="non-terminal residue" evidence="1">
    <location>
        <position position="421"/>
    </location>
</feature>
<reference evidence="1" key="1">
    <citation type="submission" date="2021-06" db="EMBL/GenBank/DDBJ databases">
        <authorList>
            <person name="Kallberg Y."/>
            <person name="Tangrot J."/>
            <person name="Rosling A."/>
        </authorList>
    </citation>
    <scope>NUCLEOTIDE SEQUENCE</scope>
    <source>
        <strain evidence="1">MA461A</strain>
    </source>
</reference>
<dbReference type="EMBL" id="CAJVQC010049028">
    <property type="protein sequence ID" value="CAG8787044.1"/>
    <property type="molecule type" value="Genomic_DNA"/>
</dbReference>